<comment type="PTM">
    <text evidence="4">Autoproteolytically processed. The inactive tetrameric zymogen termed p46 autoprocesses to a smaller form termed p41, which is active only during spore germination.</text>
</comment>
<evidence type="ECO:0000256" key="3">
    <source>
        <dbReference type="ARBA" id="ARBA00023145"/>
    </source>
</evidence>
<dbReference type="HAMAP" id="MF_00626">
    <property type="entry name" value="Germination_prot"/>
    <property type="match status" value="1"/>
</dbReference>
<comment type="subunit">
    <text evidence="4">Homotetramer.</text>
</comment>
<evidence type="ECO:0000256" key="1">
    <source>
        <dbReference type="ARBA" id="ARBA00022670"/>
    </source>
</evidence>
<comment type="catalytic activity">
    <reaction evidence="4">
        <text>Endopeptidase action with P4 Glu or Asp, P1 preferably Glu &gt; Asp, P1' hydrophobic and P2' Ala.</text>
        <dbReference type="EC" id="3.4.24.78"/>
    </reaction>
</comment>
<dbReference type="InterPro" id="IPR023430">
    <property type="entry name" value="Pept_HybD-like_dom_sf"/>
</dbReference>
<name>A0ABT4X3M0_9BACI</name>
<evidence type="ECO:0000313" key="5">
    <source>
        <dbReference type="EMBL" id="MDA7026878.1"/>
    </source>
</evidence>
<dbReference type="EMBL" id="JAQKAB010000006">
    <property type="protein sequence ID" value="MDA7026878.1"/>
    <property type="molecule type" value="Genomic_DNA"/>
</dbReference>
<dbReference type="PIRSF" id="PIRSF019549">
    <property type="entry name" value="Peptidase_A25"/>
    <property type="match status" value="1"/>
</dbReference>
<comment type="function">
    <text evidence="4">Initiates the rapid degradation of small, acid-soluble proteins during spore germination.</text>
</comment>
<dbReference type="RefSeq" id="WP_271340739.1">
    <property type="nucleotide sequence ID" value="NZ_JAQKAB010000006.1"/>
</dbReference>
<reference evidence="5 6" key="1">
    <citation type="submission" date="2023-01" db="EMBL/GenBank/DDBJ databases">
        <title>Bacillus changyiensis sp. nov., isolated from a coastal deposit.</title>
        <authorList>
            <person name="Xiao G."/>
            <person name="Lai Q."/>
            <person name="Hu Z."/>
            <person name="Shao Z."/>
        </authorList>
    </citation>
    <scope>NUCLEOTIDE SEQUENCE [LARGE SCALE GENOMIC DNA]</scope>
    <source>
        <strain evidence="5 6">CLL-7-23</strain>
    </source>
</reference>
<evidence type="ECO:0000256" key="2">
    <source>
        <dbReference type="ARBA" id="ARBA00022801"/>
    </source>
</evidence>
<evidence type="ECO:0000313" key="6">
    <source>
        <dbReference type="Proteomes" id="UP001211894"/>
    </source>
</evidence>
<feature type="propeptide" id="PRO_5044910731" evidence="4">
    <location>
        <begin position="1"/>
        <end position="16"/>
    </location>
</feature>
<dbReference type="InterPro" id="IPR005080">
    <property type="entry name" value="Peptidase_A25"/>
</dbReference>
<keyword evidence="6" id="KW-1185">Reference proteome</keyword>
<dbReference type="GO" id="GO:0016787">
    <property type="term" value="F:hydrolase activity"/>
    <property type="evidence" value="ECO:0007669"/>
    <property type="project" value="UniProtKB-KW"/>
</dbReference>
<accession>A0ABT4X3M0</accession>
<dbReference type="EC" id="3.4.24.78" evidence="4"/>
<comment type="similarity">
    <text evidence="4">Belongs to the peptidase A25 family.</text>
</comment>
<protein>
    <recommendedName>
        <fullName evidence="4">Germination protease</fullName>
        <ecNumber evidence="4">3.4.24.78</ecNumber>
    </recommendedName>
    <alternativeName>
        <fullName evidence="4">GPR endopeptidase</fullName>
    </alternativeName>
    <alternativeName>
        <fullName evidence="4">Germination proteinase</fullName>
    </alternativeName>
    <alternativeName>
        <fullName evidence="4">Spore protease</fullName>
    </alternativeName>
</protein>
<dbReference type="Proteomes" id="UP001211894">
    <property type="component" value="Unassembled WGS sequence"/>
</dbReference>
<gene>
    <name evidence="4 5" type="primary">gpr</name>
    <name evidence="5" type="ORF">PJ311_09690</name>
</gene>
<comment type="caution">
    <text evidence="5">The sequence shown here is derived from an EMBL/GenBank/DDBJ whole genome shotgun (WGS) entry which is preliminary data.</text>
</comment>
<dbReference type="SUPFAM" id="SSF53163">
    <property type="entry name" value="HybD-like"/>
    <property type="match status" value="1"/>
</dbReference>
<keyword evidence="2 4" id="KW-0378">Hydrolase</keyword>
<organism evidence="5 6">
    <name type="scientific">Bacillus changyiensis</name>
    <dbReference type="NCBI Taxonomy" id="3004103"/>
    <lineage>
        <taxon>Bacteria</taxon>
        <taxon>Bacillati</taxon>
        <taxon>Bacillota</taxon>
        <taxon>Bacilli</taxon>
        <taxon>Bacillales</taxon>
        <taxon>Bacillaceae</taxon>
        <taxon>Bacillus</taxon>
    </lineage>
</organism>
<sequence length="369" mass="40642">MEKKKLDLSQYSVRTDLAVEAKDLVHDNQTVAPKKDPKGFTVKEYEQDGIKVQTIDIDQEGEKLSGKKAGRYLTIETQGIRQQDSDLQENVVNVFAKEFSAFLDYLNISKDASCLIVGLGNWNVTPDSLGPLVTENLLVTRHLFKLQPEHVEEGYRPVSALSPGVMGLTGIETSDIIQGVIDRSKPDFVIAVDALASRGIERVNSTIQISDSGIHPGSGVGNKRKELSKETLGVPVIAIGVPTVVDAVTITSDTIDYILKHFGREMKDDSPSRSLVPAGMSFGKRKVLTEEDLPEEEQRKSFLGIVGVLEEDEKRQLIHEVLSPLGHNLMVTPKEVDTFIDDMANVIANGLNTALHEQISQENKGMYNH</sequence>
<dbReference type="Pfam" id="PF03418">
    <property type="entry name" value="Peptidase_A25"/>
    <property type="match status" value="1"/>
</dbReference>
<keyword evidence="3 4" id="KW-0865">Zymogen</keyword>
<dbReference type="NCBIfam" id="TIGR01441">
    <property type="entry name" value="GPR"/>
    <property type="match status" value="1"/>
</dbReference>
<dbReference type="Gene3D" id="3.40.50.1450">
    <property type="entry name" value="HybD-like"/>
    <property type="match status" value="2"/>
</dbReference>
<evidence type="ECO:0000256" key="4">
    <source>
        <dbReference type="HAMAP-Rule" id="MF_00626"/>
    </source>
</evidence>
<proteinExistence type="inferred from homology"/>
<feature type="chain" id="PRO_5044910730" description="Germination protease" evidence="4">
    <location>
        <begin position="17"/>
        <end position="369"/>
    </location>
</feature>
<keyword evidence="1 4" id="KW-0645">Protease</keyword>